<name>A0AAE9DM82_CAEBR</name>
<accession>A0AAE9DM82</accession>
<sequence>MVIEEEGLHMPCLLGVLPQHQSPSGPRPGFPPHPMPGKPHGLHTPLVLQEWARIVIKYYAWYVHFYTHFFAHSSHNSFIFQKSNGIMPKNVTVYVQMLFDYAQKPSDYIRDILLLS</sequence>
<gene>
    <name evidence="1" type="ORF">L3Y34_019178</name>
</gene>
<evidence type="ECO:0000313" key="2">
    <source>
        <dbReference type="Proteomes" id="UP000827892"/>
    </source>
</evidence>
<reference evidence="1 2" key="1">
    <citation type="submission" date="2022-05" db="EMBL/GenBank/DDBJ databases">
        <title>Chromosome-level reference genomes for two strains of Caenorhabditis briggsae: an improved platform for comparative genomics.</title>
        <authorList>
            <person name="Stevens L."/>
            <person name="Andersen E.C."/>
        </authorList>
    </citation>
    <scope>NUCLEOTIDE SEQUENCE [LARGE SCALE GENOMIC DNA]</scope>
    <source>
        <strain evidence="1">QX1410_ONT</strain>
        <tissue evidence="1">Whole-organism</tissue>
    </source>
</reference>
<dbReference type="Proteomes" id="UP000827892">
    <property type="component" value="Chromosome II"/>
</dbReference>
<protein>
    <submittedName>
        <fullName evidence="1">Uncharacterized protein</fullName>
    </submittedName>
</protein>
<organism evidence="1 2">
    <name type="scientific">Caenorhabditis briggsae</name>
    <dbReference type="NCBI Taxonomy" id="6238"/>
    <lineage>
        <taxon>Eukaryota</taxon>
        <taxon>Metazoa</taxon>
        <taxon>Ecdysozoa</taxon>
        <taxon>Nematoda</taxon>
        <taxon>Chromadorea</taxon>
        <taxon>Rhabditida</taxon>
        <taxon>Rhabditina</taxon>
        <taxon>Rhabditomorpha</taxon>
        <taxon>Rhabditoidea</taxon>
        <taxon>Rhabditidae</taxon>
        <taxon>Peloderinae</taxon>
        <taxon>Caenorhabditis</taxon>
    </lineage>
</organism>
<dbReference type="EMBL" id="CP090892">
    <property type="protein sequence ID" value="ULU07944.1"/>
    <property type="molecule type" value="Genomic_DNA"/>
</dbReference>
<evidence type="ECO:0000313" key="1">
    <source>
        <dbReference type="EMBL" id="ULU07944.1"/>
    </source>
</evidence>
<proteinExistence type="predicted"/>
<dbReference type="AlphaFoldDB" id="A0AAE9DM82"/>